<evidence type="ECO:0000313" key="3">
    <source>
        <dbReference type="EMBL" id="MDO6453066.1"/>
    </source>
</evidence>
<dbReference type="AlphaFoldDB" id="A0AAW7XFS5"/>
<dbReference type="SUPFAM" id="SSF52266">
    <property type="entry name" value="SGNH hydrolase"/>
    <property type="match status" value="1"/>
</dbReference>
<dbReference type="RefSeq" id="WP_303549178.1">
    <property type="nucleotide sequence ID" value="NZ_JAUOPG010000003.1"/>
</dbReference>
<organism evidence="3 4">
    <name type="scientific">Neptunomonas phycophila</name>
    <dbReference type="NCBI Taxonomy" id="1572645"/>
    <lineage>
        <taxon>Bacteria</taxon>
        <taxon>Pseudomonadati</taxon>
        <taxon>Pseudomonadota</taxon>
        <taxon>Gammaproteobacteria</taxon>
        <taxon>Oceanospirillales</taxon>
        <taxon>Oceanospirillaceae</taxon>
        <taxon>Neptunomonas</taxon>
    </lineage>
</organism>
<evidence type="ECO:0000256" key="1">
    <source>
        <dbReference type="SAM" id="SignalP"/>
    </source>
</evidence>
<dbReference type="InterPro" id="IPR013830">
    <property type="entry name" value="SGNH_hydro"/>
</dbReference>
<dbReference type="EMBL" id="JAUOPG010000003">
    <property type="protein sequence ID" value="MDO6453066.1"/>
    <property type="molecule type" value="Genomic_DNA"/>
</dbReference>
<dbReference type="InterPro" id="IPR051532">
    <property type="entry name" value="Ester_Hydrolysis_Enzymes"/>
</dbReference>
<feature type="signal peptide" evidence="1">
    <location>
        <begin position="1"/>
        <end position="24"/>
    </location>
</feature>
<feature type="domain" description="SGNH hydrolase-type esterase" evidence="2">
    <location>
        <begin position="29"/>
        <end position="188"/>
    </location>
</feature>
<evidence type="ECO:0000259" key="2">
    <source>
        <dbReference type="Pfam" id="PF13472"/>
    </source>
</evidence>
<dbReference type="InterPro" id="IPR036514">
    <property type="entry name" value="SGNH_hydro_sf"/>
</dbReference>
<dbReference type="PANTHER" id="PTHR30383">
    <property type="entry name" value="THIOESTERASE 1/PROTEASE 1/LYSOPHOSPHOLIPASE L1"/>
    <property type="match status" value="1"/>
</dbReference>
<dbReference type="Proteomes" id="UP001169862">
    <property type="component" value="Unassembled WGS sequence"/>
</dbReference>
<evidence type="ECO:0000313" key="4">
    <source>
        <dbReference type="Proteomes" id="UP001169862"/>
    </source>
</evidence>
<dbReference type="CDD" id="cd01822">
    <property type="entry name" value="Lysophospholipase_L1_like"/>
    <property type="match status" value="1"/>
</dbReference>
<dbReference type="PANTHER" id="PTHR30383:SF24">
    <property type="entry name" value="THIOESTERASE 1_PROTEASE 1_LYSOPHOSPHOLIPASE L1"/>
    <property type="match status" value="1"/>
</dbReference>
<gene>
    <name evidence="3" type="ORF">Q4490_05775</name>
</gene>
<keyword evidence="1" id="KW-0732">Signal</keyword>
<feature type="chain" id="PRO_5043622554" evidence="1">
    <location>
        <begin position="25"/>
        <end position="207"/>
    </location>
</feature>
<proteinExistence type="predicted"/>
<dbReference type="GO" id="GO:0004622">
    <property type="term" value="F:phosphatidylcholine lysophospholipase activity"/>
    <property type="evidence" value="ECO:0007669"/>
    <property type="project" value="TreeGrafter"/>
</dbReference>
<sequence length="207" mass="23026">MSYFRLVMLSLALIPMLAWNNASAQTLLVLGDSLSAAYRLKPEEGWVALLQNRLVEQGSDIKVVNASISGETTQGGLTRLPELLNRHQPNWIVLELGANDGLRATPIPRIEQNLRALIDQSQEAGAEPIIVGIQLPPNYGPRYTRRFFELYESLAQEYELARVPFLLEDVALKPELMQSDGLHPTAEAQPIVLEQVWPTLSSVMLAD</sequence>
<protein>
    <submittedName>
        <fullName evidence="3">Arylesterase</fullName>
    </submittedName>
</protein>
<reference evidence="3" key="1">
    <citation type="submission" date="2023-07" db="EMBL/GenBank/DDBJ databases">
        <title>Genome content predicts the carbon catabolic preferences of heterotrophic bacteria.</title>
        <authorList>
            <person name="Gralka M."/>
        </authorList>
    </citation>
    <scope>NUCLEOTIDE SEQUENCE</scope>
    <source>
        <strain evidence="3">I2M16</strain>
    </source>
</reference>
<name>A0AAW7XFS5_9GAMM</name>
<accession>A0AAW7XFS5</accession>
<dbReference type="Pfam" id="PF13472">
    <property type="entry name" value="Lipase_GDSL_2"/>
    <property type="match status" value="1"/>
</dbReference>
<dbReference type="Gene3D" id="3.40.50.1110">
    <property type="entry name" value="SGNH hydrolase"/>
    <property type="match status" value="1"/>
</dbReference>
<comment type="caution">
    <text evidence="3">The sequence shown here is derived from an EMBL/GenBank/DDBJ whole genome shotgun (WGS) entry which is preliminary data.</text>
</comment>